<dbReference type="PANTHER" id="PTHR42724:SF1">
    <property type="entry name" value="TETRAACYLDISACCHARIDE 4'-KINASE, MITOCHONDRIAL-RELATED"/>
    <property type="match status" value="1"/>
</dbReference>
<gene>
    <name evidence="13 14" type="primary">lpxK</name>
    <name evidence="14" type="ORF">ACK2TP_01210</name>
</gene>
<evidence type="ECO:0000256" key="5">
    <source>
        <dbReference type="ARBA" id="ARBA00022516"/>
    </source>
</evidence>
<evidence type="ECO:0000256" key="10">
    <source>
        <dbReference type="ARBA" id="ARBA00022840"/>
    </source>
</evidence>
<dbReference type="GO" id="GO:0009029">
    <property type="term" value="F:lipid-A 4'-kinase activity"/>
    <property type="evidence" value="ECO:0007669"/>
    <property type="project" value="UniProtKB-EC"/>
</dbReference>
<dbReference type="InterPro" id="IPR027417">
    <property type="entry name" value="P-loop_NTPase"/>
</dbReference>
<feature type="binding site" evidence="13">
    <location>
        <begin position="47"/>
        <end position="54"/>
    </location>
    <ligand>
        <name>ATP</name>
        <dbReference type="ChEBI" id="CHEBI:30616"/>
    </ligand>
</feature>
<comment type="similarity">
    <text evidence="13">Belongs to the LpxK family.</text>
</comment>
<dbReference type="InterPro" id="IPR003758">
    <property type="entry name" value="LpxK"/>
</dbReference>
<keyword evidence="15" id="KW-1185">Reference proteome</keyword>
<evidence type="ECO:0000256" key="1">
    <source>
        <dbReference type="ARBA" id="ARBA00002274"/>
    </source>
</evidence>
<protein>
    <recommendedName>
        <fullName evidence="4 13">Tetraacyldisaccharide 4'-kinase</fullName>
        <ecNumber evidence="3 13">2.7.1.130</ecNumber>
    </recommendedName>
    <alternativeName>
        <fullName evidence="12 13">Lipid A 4'-kinase</fullName>
    </alternativeName>
</protein>
<keyword evidence="10 13" id="KW-0067">ATP-binding</keyword>
<comment type="function">
    <text evidence="1 13">Transfers the gamma-phosphate of ATP to the 4'-position of a tetraacyldisaccharide 1-phosphate intermediate (termed DS-1-P) to form tetraacyldisaccharide 1,4'-bis-phosphate (lipid IVA).</text>
</comment>
<evidence type="ECO:0000256" key="7">
    <source>
        <dbReference type="ARBA" id="ARBA00022679"/>
    </source>
</evidence>
<reference evidence="14 15" key="1">
    <citation type="submission" date="2024-12" db="EMBL/GenBank/DDBJ databases">
        <authorList>
            <person name="Lee Y."/>
        </authorList>
    </citation>
    <scope>NUCLEOTIDE SEQUENCE [LARGE SCALE GENOMIC DNA]</scope>
    <source>
        <strain evidence="14 15">03SUJ4</strain>
    </source>
</reference>
<evidence type="ECO:0000256" key="11">
    <source>
        <dbReference type="ARBA" id="ARBA00023098"/>
    </source>
</evidence>
<comment type="caution">
    <text evidence="14">The sequence shown here is derived from an EMBL/GenBank/DDBJ whole genome shotgun (WGS) entry which is preliminary data.</text>
</comment>
<name>A0ABW9KIR4_9BACT</name>
<organism evidence="14 15">
    <name type="scientific">Terriglobus aquaticus</name>
    <dbReference type="NCBI Taxonomy" id="940139"/>
    <lineage>
        <taxon>Bacteria</taxon>
        <taxon>Pseudomonadati</taxon>
        <taxon>Acidobacteriota</taxon>
        <taxon>Terriglobia</taxon>
        <taxon>Terriglobales</taxon>
        <taxon>Acidobacteriaceae</taxon>
        <taxon>Terriglobus</taxon>
    </lineage>
</organism>
<comment type="pathway">
    <text evidence="2 13">Glycolipid biosynthesis; lipid IV(A) biosynthesis; lipid IV(A) from (3R)-3-hydroxytetradecanoyl-[acyl-carrier-protein] and UDP-N-acetyl-alpha-D-glucosamine: step 6/6.</text>
</comment>
<dbReference type="RefSeq" id="WP_263414064.1">
    <property type="nucleotide sequence ID" value="NZ_BAABBH010000001.1"/>
</dbReference>
<keyword evidence="9 13" id="KW-0418">Kinase</keyword>
<dbReference type="Proteomes" id="UP001634747">
    <property type="component" value="Unassembled WGS sequence"/>
</dbReference>
<evidence type="ECO:0000256" key="9">
    <source>
        <dbReference type="ARBA" id="ARBA00022777"/>
    </source>
</evidence>
<evidence type="ECO:0000256" key="6">
    <source>
        <dbReference type="ARBA" id="ARBA00022556"/>
    </source>
</evidence>
<evidence type="ECO:0000256" key="2">
    <source>
        <dbReference type="ARBA" id="ARBA00004870"/>
    </source>
</evidence>
<dbReference type="HAMAP" id="MF_00409">
    <property type="entry name" value="LpxK"/>
    <property type="match status" value="1"/>
</dbReference>
<accession>A0ABW9KIR4</accession>
<sequence>MTARRPMLLPLVPLYRAGLALKTWRFDHSRNVARELRDPVISVGGLSAGGSGKTPFLIALAKLVRELGYAPNVLSRGYGRTTKGVLRVNPQGTAAEFGDEPLLLARTLGAPVYVGAERYDAGLLAETELPDFHRAIHLLDDGFAHRGLVRTIDIVLLTEEDVRDHLLPAGNLREPISALRRADVVVLRAAEAAALQPVLEEALRGAAKPIRTWTIERRMTLPATMPSAPLVFSAIARPADFESMLAKRGVAAAATHRFRDHHRYSQCDLDTLLHKARQSRAGGFVTTAKDAVKLDAAMLSALRAHGTLAVADAVVTLRDEARCAEDLKHLLRERTRLAKHIVGPRPGTTLRERPR</sequence>
<dbReference type="EMBL" id="JBJYXY010000001">
    <property type="protein sequence ID" value="MFN2974370.1"/>
    <property type="molecule type" value="Genomic_DNA"/>
</dbReference>
<evidence type="ECO:0000256" key="13">
    <source>
        <dbReference type="HAMAP-Rule" id="MF_00409"/>
    </source>
</evidence>
<comment type="catalytic activity">
    <reaction evidence="13">
        <text>a lipid A disaccharide + ATP = a lipid IVA + ADP + H(+)</text>
        <dbReference type="Rhea" id="RHEA:67840"/>
        <dbReference type="ChEBI" id="CHEBI:15378"/>
        <dbReference type="ChEBI" id="CHEBI:30616"/>
        <dbReference type="ChEBI" id="CHEBI:176343"/>
        <dbReference type="ChEBI" id="CHEBI:176425"/>
        <dbReference type="ChEBI" id="CHEBI:456216"/>
        <dbReference type="EC" id="2.7.1.130"/>
    </reaction>
</comment>
<evidence type="ECO:0000313" key="15">
    <source>
        <dbReference type="Proteomes" id="UP001634747"/>
    </source>
</evidence>
<evidence type="ECO:0000256" key="8">
    <source>
        <dbReference type="ARBA" id="ARBA00022741"/>
    </source>
</evidence>
<dbReference type="EC" id="2.7.1.130" evidence="3 13"/>
<evidence type="ECO:0000256" key="3">
    <source>
        <dbReference type="ARBA" id="ARBA00012071"/>
    </source>
</evidence>
<keyword evidence="6 13" id="KW-0441">Lipid A biosynthesis</keyword>
<dbReference type="NCBIfam" id="TIGR00682">
    <property type="entry name" value="lpxK"/>
    <property type="match status" value="1"/>
</dbReference>
<dbReference type="SUPFAM" id="SSF52540">
    <property type="entry name" value="P-loop containing nucleoside triphosphate hydrolases"/>
    <property type="match status" value="1"/>
</dbReference>
<evidence type="ECO:0000313" key="14">
    <source>
        <dbReference type="EMBL" id="MFN2974370.1"/>
    </source>
</evidence>
<dbReference type="PANTHER" id="PTHR42724">
    <property type="entry name" value="TETRAACYLDISACCHARIDE 4'-KINASE"/>
    <property type="match status" value="1"/>
</dbReference>
<keyword evidence="5 13" id="KW-0444">Lipid biosynthesis</keyword>
<evidence type="ECO:0000256" key="4">
    <source>
        <dbReference type="ARBA" id="ARBA00016436"/>
    </source>
</evidence>
<dbReference type="Pfam" id="PF02606">
    <property type="entry name" value="LpxK"/>
    <property type="match status" value="1"/>
</dbReference>
<evidence type="ECO:0000256" key="12">
    <source>
        <dbReference type="ARBA" id="ARBA00029757"/>
    </source>
</evidence>
<keyword evidence="11 13" id="KW-0443">Lipid metabolism</keyword>
<proteinExistence type="inferred from homology"/>
<keyword evidence="8 13" id="KW-0547">Nucleotide-binding</keyword>
<keyword evidence="7 13" id="KW-0808">Transferase</keyword>